<dbReference type="SUPFAM" id="SSF103084">
    <property type="entry name" value="Holliday junction resolvase RusA"/>
    <property type="match status" value="1"/>
</dbReference>
<dbReference type="GO" id="GO:0000287">
    <property type="term" value="F:magnesium ion binding"/>
    <property type="evidence" value="ECO:0007669"/>
    <property type="project" value="InterPro"/>
</dbReference>
<dbReference type="GO" id="GO:0006310">
    <property type="term" value="P:DNA recombination"/>
    <property type="evidence" value="ECO:0007669"/>
    <property type="project" value="InterPro"/>
</dbReference>
<reference evidence="2" key="1">
    <citation type="submission" date="2020-03" db="EMBL/GenBank/DDBJ databases">
        <title>The deep terrestrial virosphere.</title>
        <authorList>
            <person name="Holmfeldt K."/>
            <person name="Nilsson E."/>
            <person name="Simone D."/>
            <person name="Lopez-Fernandez M."/>
            <person name="Wu X."/>
            <person name="de Brujin I."/>
            <person name="Lundin D."/>
            <person name="Andersson A."/>
            <person name="Bertilsson S."/>
            <person name="Dopson M."/>
        </authorList>
    </citation>
    <scope>NUCLEOTIDE SEQUENCE</scope>
    <source>
        <strain evidence="1">MM415A02495</strain>
        <strain evidence="2">MM415B02740</strain>
    </source>
</reference>
<organism evidence="2">
    <name type="scientific">viral metagenome</name>
    <dbReference type="NCBI Taxonomy" id="1070528"/>
    <lineage>
        <taxon>unclassified sequences</taxon>
        <taxon>metagenomes</taxon>
        <taxon>organismal metagenomes</taxon>
    </lineage>
</organism>
<proteinExistence type="predicted"/>
<sequence length="121" mass="13810">MAYLKYEMPLDWKLSKNQRVKLKGGRTIFNAQADKINAIGSDIRYLSISEGVEWKKQATWVILTVHKKNNRGDAHNFVDALGDAIQEGTGTDDCWFNWIIENVIDGKEIIEIEIIQEDTGI</sequence>
<dbReference type="GO" id="GO:0006281">
    <property type="term" value="P:DNA repair"/>
    <property type="evidence" value="ECO:0007669"/>
    <property type="project" value="InterPro"/>
</dbReference>
<dbReference type="EMBL" id="MT142002">
    <property type="protein sequence ID" value="QJA73101.1"/>
    <property type="molecule type" value="Genomic_DNA"/>
</dbReference>
<evidence type="ECO:0000313" key="1">
    <source>
        <dbReference type="EMBL" id="QJA73101.1"/>
    </source>
</evidence>
<evidence type="ECO:0000313" key="2">
    <source>
        <dbReference type="EMBL" id="QJA88544.1"/>
    </source>
</evidence>
<dbReference type="InterPro" id="IPR036614">
    <property type="entry name" value="RusA-like_sf"/>
</dbReference>
<dbReference type="EMBL" id="MT142787">
    <property type="protein sequence ID" value="QJA88544.1"/>
    <property type="molecule type" value="Genomic_DNA"/>
</dbReference>
<dbReference type="Gene3D" id="3.30.1330.70">
    <property type="entry name" value="Holliday junction resolvase RusA"/>
    <property type="match status" value="1"/>
</dbReference>
<accession>A0A6M3L4X4</accession>
<protein>
    <submittedName>
        <fullName evidence="2">Uncharacterized protein</fullName>
    </submittedName>
</protein>
<dbReference type="AlphaFoldDB" id="A0A6M3L4X4"/>
<name>A0A6M3L4X4_9ZZZZ</name>
<gene>
    <name evidence="1" type="ORF">MM415A02495_0005</name>
    <name evidence="2" type="ORF">MM415B02740_0002</name>
</gene>